<dbReference type="PANTHER" id="PTHR23079">
    <property type="entry name" value="RNA-DEPENDENT RNA POLYMERASE"/>
    <property type="match status" value="1"/>
</dbReference>
<feature type="region of interest" description="Disordered" evidence="2">
    <location>
        <begin position="655"/>
        <end position="678"/>
    </location>
</feature>
<proteinExistence type="inferred from homology"/>
<dbReference type="GO" id="GO:0003723">
    <property type="term" value="F:RNA binding"/>
    <property type="evidence" value="ECO:0007669"/>
    <property type="project" value="UniProtKB-KW"/>
</dbReference>
<name>A0A9P7BY54_RHIOR</name>
<dbReference type="EC" id="2.7.7.48" evidence="1"/>
<keyword evidence="1" id="KW-0696">RNA-directed RNA polymerase</keyword>
<dbReference type="InterPro" id="IPR007855">
    <property type="entry name" value="RDRP"/>
</dbReference>
<dbReference type="InterPro" id="IPR057596">
    <property type="entry name" value="RDRP_core"/>
</dbReference>
<comment type="caution">
    <text evidence="4">The sequence shown here is derived from an EMBL/GenBank/DDBJ whole genome shotgun (WGS) entry which is preliminary data.</text>
</comment>
<evidence type="ECO:0000259" key="3">
    <source>
        <dbReference type="Pfam" id="PF05183"/>
    </source>
</evidence>
<feature type="region of interest" description="Disordered" evidence="2">
    <location>
        <begin position="260"/>
        <end position="292"/>
    </location>
</feature>
<sequence length="1225" mass="138742">MSLDPNIIRCAKQIYNHLGLSDRISDCSKPSASFPEIDKMKQLLSVTDETVLNEIVKGFLRWTPPRQRKKTISDFISQIDQEISILTKDIFEGSDDELIQTIDQTETVSSKRTLEVNDTTETNAKKHKSNTPVTTKLNIPSFPRLECFSSDVSQLNEYNFICSPAKPTKLFSGVCWIVLFEIARFLDNCKVPWDEVPFEAFRTFLDIGASEPRKLFDAMMRWNTEVRLGQKLNGLAYSRMDRCPDSVWSYIQVEKSSVKTQTISEQTPQPSPSSATPSPINTARASSRPGFSIKNDNTATQNYIKQKLLKNRVVRYSAVINFKTINQVPKITLRSPKVSASNRFFRKFGQDRFLEVVLSATSSPSMVIKLKDYILKPFLLMQRVFRFLFIKDNALIFFATEGTDLEPISIQQVIDWHMPIIENWGMSMSKYASRMSLGYSSSIPTIQFEPSEIEYIDDIYSTVATTKDASACMTDGCGIISCAAMREIMGCQATDRLPCAIQGRIAGAKGVWIIAPDLDFNSGKYIKIRKSQDKFKTGLPQADTHLDPHHYTFDLVKNSICIYPSNLNIQFIQVLAAGGVPTKVFVEILGEYLHRLATVVTENQNVKILRDWVAKVGSIMSRRWESEDQVEKGLWKDLGSEDDVENDLFQGDSDLLEDETKSDSSSTAGKSETGSVPVSSMYDHINKYSGYPNNGHEVVVRLLDSGFDLSNVFVATRISNIFRQLMSPLKSKYKIEIEQSCTVTCIPDPIGILEPDEVYLQLSTRKVDEKTGIRAGLILGDVVVARNPCGLKSDVQKVKAIDCPALRMYTDLIIFSTKGESSLASKLGGGDYDGDLIFCCWDQRIVEPFTASPVVKELERVTEAFEKDKTTVGQQIGSFADTEKALQSHFIKAQMPDGTLGLYENWRTVLAEKSSLDDPDVSYLAQMCARLVDAPKQGLCLKISAYQRDRTNYSKIPYPTWFMDKKNKKREAQKSFKETSDAYKLPKNSTCVTTMDHLYETLVRETKVFDQYSQNIFTETDMPSKDPDLLAPWSKANEYAMENNDYEFQHDLDLIRKAINANMNAYNKQSSHYGLMRQHMQDTICDPGKIIENDISETQSQFTSFFELEEYISKEFNNSPNPSKFISPIIQHDILINKSRMVQSLKASYAYTIMAPKRYNKYCYIVAFDALRRIKSDAYTTTIKENGLAETVSVSIYKSLSVDKKWIRKIKDSNVVEYILNSTSS</sequence>
<keyword evidence="1" id="KW-0694">RNA-binding</keyword>
<dbReference type="EMBL" id="JAANQT010000019">
    <property type="protein sequence ID" value="KAG1315856.1"/>
    <property type="molecule type" value="Genomic_DNA"/>
</dbReference>
<dbReference type="OrthoDB" id="10055769at2759"/>
<protein>
    <recommendedName>
        <fullName evidence="1">RNA-dependent RNA polymerase</fullName>
        <ecNumber evidence="1">2.7.7.48</ecNumber>
    </recommendedName>
</protein>
<dbReference type="Proteomes" id="UP000716291">
    <property type="component" value="Unassembled WGS sequence"/>
</dbReference>
<evidence type="ECO:0000313" key="4">
    <source>
        <dbReference type="EMBL" id="KAG1315856.1"/>
    </source>
</evidence>
<feature type="domain" description="RDRP core" evidence="3">
    <location>
        <begin position="330"/>
        <end position="975"/>
    </location>
</feature>
<dbReference type="GO" id="GO:0003968">
    <property type="term" value="F:RNA-directed RNA polymerase activity"/>
    <property type="evidence" value="ECO:0007669"/>
    <property type="project" value="UniProtKB-KW"/>
</dbReference>
<gene>
    <name evidence="4" type="ORF">G6F64_000330</name>
</gene>
<dbReference type="PANTHER" id="PTHR23079:SF14">
    <property type="entry name" value="RNA-DEPENDENT RNA POLYMERASE"/>
    <property type="match status" value="1"/>
</dbReference>
<dbReference type="AlphaFoldDB" id="A0A9P7BY54"/>
<keyword evidence="1" id="KW-0808">Transferase</keyword>
<feature type="compositionally biased region" description="Low complexity" evidence="2">
    <location>
        <begin position="260"/>
        <end position="283"/>
    </location>
</feature>
<feature type="compositionally biased region" description="Polar residues" evidence="2">
    <location>
        <begin position="663"/>
        <end position="678"/>
    </location>
</feature>
<dbReference type="GO" id="GO:0030422">
    <property type="term" value="P:siRNA processing"/>
    <property type="evidence" value="ECO:0007669"/>
    <property type="project" value="TreeGrafter"/>
</dbReference>
<dbReference type="GO" id="GO:0031380">
    <property type="term" value="C:nuclear RNA-directed RNA polymerase complex"/>
    <property type="evidence" value="ECO:0007669"/>
    <property type="project" value="TreeGrafter"/>
</dbReference>
<evidence type="ECO:0000256" key="1">
    <source>
        <dbReference type="RuleBase" id="RU363098"/>
    </source>
</evidence>
<keyword evidence="5" id="KW-1185">Reference proteome</keyword>
<evidence type="ECO:0000256" key="2">
    <source>
        <dbReference type="SAM" id="MobiDB-lite"/>
    </source>
</evidence>
<dbReference type="Pfam" id="PF05183">
    <property type="entry name" value="RdRP"/>
    <property type="match status" value="1"/>
</dbReference>
<evidence type="ECO:0000313" key="5">
    <source>
        <dbReference type="Proteomes" id="UP000716291"/>
    </source>
</evidence>
<comment type="similarity">
    <text evidence="1">Belongs to the RdRP family.</text>
</comment>
<keyword evidence="1" id="KW-0548">Nucleotidyltransferase</keyword>
<accession>A0A9P7BY54</accession>
<organism evidence="4 5">
    <name type="scientific">Rhizopus oryzae</name>
    <name type="common">Mucormycosis agent</name>
    <name type="synonym">Rhizopus arrhizus var. delemar</name>
    <dbReference type="NCBI Taxonomy" id="64495"/>
    <lineage>
        <taxon>Eukaryota</taxon>
        <taxon>Fungi</taxon>
        <taxon>Fungi incertae sedis</taxon>
        <taxon>Mucoromycota</taxon>
        <taxon>Mucoromycotina</taxon>
        <taxon>Mucoromycetes</taxon>
        <taxon>Mucorales</taxon>
        <taxon>Mucorineae</taxon>
        <taxon>Rhizopodaceae</taxon>
        <taxon>Rhizopus</taxon>
    </lineage>
</organism>
<reference evidence="4" key="1">
    <citation type="journal article" date="2020" name="Microb. Genom.">
        <title>Genetic diversity of clinical and environmental Mucorales isolates obtained from an investigation of mucormycosis cases among solid organ transplant recipients.</title>
        <authorList>
            <person name="Nguyen M.H."/>
            <person name="Kaul D."/>
            <person name="Muto C."/>
            <person name="Cheng S.J."/>
            <person name="Richter R.A."/>
            <person name="Bruno V.M."/>
            <person name="Liu G."/>
            <person name="Beyhan S."/>
            <person name="Sundermann A.J."/>
            <person name="Mounaud S."/>
            <person name="Pasculle A.W."/>
            <person name="Nierman W.C."/>
            <person name="Driscoll E."/>
            <person name="Cumbie R."/>
            <person name="Clancy C.J."/>
            <person name="Dupont C.L."/>
        </authorList>
    </citation>
    <scope>NUCLEOTIDE SEQUENCE</scope>
    <source>
        <strain evidence="4">GL11</strain>
    </source>
</reference>
<comment type="catalytic activity">
    <reaction evidence="1">
        <text>RNA(n) + a ribonucleoside 5'-triphosphate = RNA(n+1) + diphosphate</text>
        <dbReference type="Rhea" id="RHEA:21248"/>
        <dbReference type="Rhea" id="RHEA-COMP:14527"/>
        <dbReference type="Rhea" id="RHEA-COMP:17342"/>
        <dbReference type="ChEBI" id="CHEBI:33019"/>
        <dbReference type="ChEBI" id="CHEBI:61557"/>
        <dbReference type="ChEBI" id="CHEBI:140395"/>
        <dbReference type="EC" id="2.7.7.48"/>
    </reaction>
</comment>